<evidence type="ECO:0000313" key="1">
    <source>
        <dbReference type="EMBL" id="NGO38136.1"/>
    </source>
</evidence>
<sequence length="250" mass="28238">MDNSFFVEEAYNQEPGVVQHILTAHHEVDRQSGPDSHTWYLTFTQEWPVPDQANQLSFTLPYVFMREQGIWTDGWGDLMLNYRRQVWLNRERWTALAPRVSLILPTGDADRGLGDDTLGAEFNLPFSTIVGDALAFHANAGLTALPDAASANDRDLIHYQLAASAIWAVRNDLHLLIEWVGRWEHTPDALGQLHHRWRSILSPGVRYALNLPRDVQVVFGLAAPVGLNGAAADYGLFLYLSVEHSMWRPN</sequence>
<evidence type="ECO:0000313" key="2">
    <source>
        <dbReference type="Proteomes" id="UP000477311"/>
    </source>
</evidence>
<protein>
    <submittedName>
        <fullName evidence="1">Transporter</fullName>
    </submittedName>
</protein>
<dbReference type="AlphaFoldDB" id="A0A6M1REW0"/>
<dbReference type="EMBL" id="JAAKYA010000012">
    <property type="protein sequence ID" value="NGO38136.1"/>
    <property type="molecule type" value="Genomic_DNA"/>
</dbReference>
<keyword evidence="2" id="KW-1185">Reference proteome</keyword>
<reference evidence="1 2" key="1">
    <citation type="submission" date="2020-02" db="EMBL/GenBank/DDBJ databases">
        <title>Draft genome sequence of Limisphaera ngatamarikiensis NGM72.4T, a thermophilic Verrucomicrobia grouped in subdivision 3.</title>
        <authorList>
            <person name="Carere C.R."/>
            <person name="Steen J."/>
            <person name="Hugenholtz P."/>
            <person name="Stott M.B."/>
        </authorList>
    </citation>
    <scope>NUCLEOTIDE SEQUENCE [LARGE SCALE GENOMIC DNA]</scope>
    <source>
        <strain evidence="1 2">NGM72.4</strain>
    </source>
</reference>
<organism evidence="1 2">
    <name type="scientific">Limisphaera ngatamarikiensis</name>
    <dbReference type="NCBI Taxonomy" id="1324935"/>
    <lineage>
        <taxon>Bacteria</taxon>
        <taxon>Pseudomonadati</taxon>
        <taxon>Verrucomicrobiota</taxon>
        <taxon>Verrucomicrobiia</taxon>
        <taxon>Limisphaerales</taxon>
        <taxon>Limisphaeraceae</taxon>
        <taxon>Limisphaera</taxon>
    </lineage>
</organism>
<gene>
    <name evidence="1" type="ORF">G4L39_01835</name>
</gene>
<proteinExistence type="predicted"/>
<dbReference type="Proteomes" id="UP000477311">
    <property type="component" value="Unassembled WGS sequence"/>
</dbReference>
<accession>A0A6M1REW0</accession>
<comment type="caution">
    <text evidence="1">The sequence shown here is derived from an EMBL/GenBank/DDBJ whole genome shotgun (WGS) entry which is preliminary data.</text>
</comment>
<dbReference type="RefSeq" id="WP_165105463.1">
    <property type="nucleotide sequence ID" value="NZ_JAAKYA010000012.1"/>
</dbReference>
<name>A0A6M1REW0_9BACT</name>